<organism evidence="2 3">
    <name type="scientific">Adiantum capillus-veneris</name>
    <name type="common">Maidenhair fern</name>
    <dbReference type="NCBI Taxonomy" id="13818"/>
    <lineage>
        <taxon>Eukaryota</taxon>
        <taxon>Viridiplantae</taxon>
        <taxon>Streptophyta</taxon>
        <taxon>Embryophyta</taxon>
        <taxon>Tracheophyta</taxon>
        <taxon>Polypodiopsida</taxon>
        <taxon>Polypodiidae</taxon>
        <taxon>Polypodiales</taxon>
        <taxon>Pteridineae</taxon>
        <taxon>Pteridaceae</taxon>
        <taxon>Vittarioideae</taxon>
        <taxon>Adiantum</taxon>
    </lineage>
</organism>
<name>A0A9D4UW18_ADICA</name>
<feature type="region of interest" description="Disordered" evidence="1">
    <location>
        <begin position="162"/>
        <end position="210"/>
    </location>
</feature>
<accession>A0A9D4UW18</accession>
<dbReference type="Proteomes" id="UP000886520">
    <property type="component" value="Chromosome 10"/>
</dbReference>
<evidence type="ECO:0000256" key="1">
    <source>
        <dbReference type="SAM" id="MobiDB-lite"/>
    </source>
</evidence>
<sequence>MSKDVVQPPFEQLPYSSHRSISVREQRGRHSPRLRRSASAYNGSSDQQAAPVEIGSKGSIFSLVGRDISETTSTRRADDASGLERVSDASLHYHIWHNRLWLVLPSRSKKHNAAKPTSKSGNVLPTVAESGREDIDGVPTWKRVLRKLKEGYNNSKFKTKWKKKGESLPVKKSSASMRRMSETAATKADFAEKDPLSSPCKPLQRDPSPRTTVWERRAFVQINPLDLSHLHTSRLKKAYAGPQVSTHG</sequence>
<dbReference type="AlphaFoldDB" id="A0A9D4UW18"/>
<evidence type="ECO:0000313" key="3">
    <source>
        <dbReference type="Proteomes" id="UP000886520"/>
    </source>
</evidence>
<feature type="compositionally biased region" description="Polar residues" evidence="1">
    <location>
        <begin position="39"/>
        <end position="48"/>
    </location>
</feature>
<feature type="region of interest" description="Disordered" evidence="1">
    <location>
        <begin position="1"/>
        <end position="51"/>
    </location>
</feature>
<dbReference type="OrthoDB" id="10421036at2759"/>
<comment type="caution">
    <text evidence="2">The sequence shown here is derived from an EMBL/GenBank/DDBJ whole genome shotgun (WGS) entry which is preliminary data.</text>
</comment>
<gene>
    <name evidence="2" type="ORF">GOP47_0010813</name>
</gene>
<dbReference type="EMBL" id="JABFUD020000010">
    <property type="protein sequence ID" value="KAI5074852.1"/>
    <property type="molecule type" value="Genomic_DNA"/>
</dbReference>
<keyword evidence="3" id="KW-1185">Reference proteome</keyword>
<reference evidence="2" key="1">
    <citation type="submission" date="2021-01" db="EMBL/GenBank/DDBJ databases">
        <title>Adiantum capillus-veneris genome.</title>
        <authorList>
            <person name="Fang Y."/>
            <person name="Liao Q."/>
        </authorList>
    </citation>
    <scope>NUCLEOTIDE SEQUENCE</scope>
    <source>
        <strain evidence="2">H3</strain>
        <tissue evidence="2">Leaf</tissue>
    </source>
</reference>
<protein>
    <submittedName>
        <fullName evidence="2">Uncharacterized protein</fullName>
    </submittedName>
</protein>
<proteinExistence type="predicted"/>
<evidence type="ECO:0000313" key="2">
    <source>
        <dbReference type="EMBL" id="KAI5074852.1"/>
    </source>
</evidence>